<sequence length="105" mass="12088">MATWMDQAFEQDFNKAVGPGDEFRDAQLYGYNKSSDAPMLLYHNGPKALKEFSASVPPACEYYDPENLVEIQRSLTDILNDPEQRQGLYQRRDQDAQAWLDLLQV</sequence>
<organism evidence="1 2">
    <name type="scientific">Marasmius crinis-equi</name>
    <dbReference type="NCBI Taxonomy" id="585013"/>
    <lineage>
        <taxon>Eukaryota</taxon>
        <taxon>Fungi</taxon>
        <taxon>Dikarya</taxon>
        <taxon>Basidiomycota</taxon>
        <taxon>Agaricomycotina</taxon>
        <taxon>Agaricomycetes</taxon>
        <taxon>Agaricomycetidae</taxon>
        <taxon>Agaricales</taxon>
        <taxon>Marasmiineae</taxon>
        <taxon>Marasmiaceae</taxon>
        <taxon>Marasmius</taxon>
    </lineage>
</organism>
<gene>
    <name evidence="1" type="ORF">V5O48_017207</name>
</gene>
<keyword evidence="2" id="KW-1185">Reference proteome</keyword>
<comment type="caution">
    <text evidence="1">The sequence shown here is derived from an EMBL/GenBank/DDBJ whole genome shotgun (WGS) entry which is preliminary data.</text>
</comment>
<evidence type="ECO:0000313" key="1">
    <source>
        <dbReference type="EMBL" id="KAL0564832.1"/>
    </source>
</evidence>
<evidence type="ECO:0000313" key="2">
    <source>
        <dbReference type="Proteomes" id="UP001465976"/>
    </source>
</evidence>
<reference evidence="1 2" key="1">
    <citation type="submission" date="2024-02" db="EMBL/GenBank/DDBJ databases">
        <title>A draft genome for the cacao thread blight pathogen Marasmius crinis-equi.</title>
        <authorList>
            <person name="Cohen S.P."/>
            <person name="Baruah I.K."/>
            <person name="Amoako-Attah I."/>
            <person name="Bukari Y."/>
            <person name="Meinhardt L.W."/>
            <person name="Bailey B.A."/>
        </authorList>
    </citation>
    <scope>NUCLEOTIDE SEQUENCE [LARGE SCALE GENOMIC DNA]</scope>
    <source>
        <strain evidence="1 2">GH-76</strain>
    </source>
</reference>
<name>A0ABR3EPM9_9AGAR</name>
<protein>
    <submittedName>
        <fullName evidence="1">Uncharacterized protein</fullName>
    </submittedName>
</protein>
<dbReference type="EMBL" id="JBAHYK010002561">
    <property type="protein sequence ID" value="KAL0564832.1"/>
    <property type="molecule type" value="Genomic_DNA"/>
</dbReference>
<accession>A0ABR3EPM9</accession>
<feature type="non-terminal residue" evidence="1">
    <location>
        <position position="105"/>
    </location>
</feature>
<dbReference type="Proteomes" id="UP001465976">
    <property type="component" value="Unassembled WGS sequence"/>
</dbReference>
<proteinExistence type="predicted"/>